<dbReference type="GO" id="GO:0016874">
    <property type="term" value="F:ligase activity"/>
    <property type="evidence" value="ECO:0007669"/>
    <property type="project" value="UniProtKB-KW"/>
</dbReference>
<name>A0A366HT10_9BACT</name>
<dbReference type="Pfam" id="PF23024">
    <property type="entry name" value="AMP-dom_DIP2-like"/>
    <property type="match status" value="1"/>
</dbReference>
<feature type="domain" description="AMP-dependent synthetase/ligase" evidence="5">
    <location>
        <begin position="36"/>
        <end position="433"/>
    </location>
</feature>
<accession>A0A366HT10</accession>
<keyword evidence="4" id="KW-0443">Lipid metabolism</keyword>
<evidence type="ECO:0000313" key="7">
    <source>
        <dbReference type="EMBL" id="RBP47421.1"/>
    </source>
</evidence>
<evidence type="ECO:0000256" key="4">
    <source>
        <dbReference type="ARBA" id="ARBA00023098"/>
    </source>
</evidence>
<comment type="caution">
    <text evidence="7">The sequence shown here is derived from an EMBL/GenBank/DDBJ whole genome shotgun (WGS) entry which is preliminary data.</text>
</comment>
<dbReference type="PROSITE" id="PS00455">
    <property type="entry name" value="AMP_BINDING"/>
    <property type="match status" value="1"/>
</dbReference>
<reference evidence="7 8" key="1">
    <citation type="submission" date="2018-06" db="EMBL/GenBank/DDBJ databases">
        <title>Genomic Encyclopedia of Type Strains, Phase IV (KMG-IV): sequencing the most valuable type-strain genomes for metagenomic binning, comparative biology and taxonomic classification.</title>
        <authorList>
            <person name="Goeker M."/>
        </authorList>
    </citation>
    <scope>NUCLEOTIDE SEQUENCE [LARGE SCALE GENOMIC DNA]</scope>
    <source>
        <strain evidence="7 8">DSM 25532</strain>
    </source>
</reference>
<keyword evidence="2 7" id="KW-0436">Ligase</keyword>
<evidence type="ECO:0000259" key="6">
    <source>
        <dbReference type="Pfam" id="PF23024"/>
    </source>
</evidence>
<evidence type="ECO:0000256" key="3">
    <source>
        <dbReference type="ARBA" id="ARBA00022832"/>
    </source>
</evidence>
<dbReference type="GO" id="GO:0005886">
    <property type="term" value="C:plasma membrane"/>
    <property type="evidence" value="ECO:0007669"/>
    <property type="project" value="TreeGrafter"/>
</dbReference>
<dbReference type="InterPro" id="IPR042099">
    <property type="entry name" value="ANL_N_sf"/>
</dbReference>
<evidence type="ECO:0000256" key="2">
    <source>
        <dbReference type="ARBA" id="ARBA00022598"/>
    </source>
</evidence>
<comment type="similarity">
    <text evidence="1">Belongs to the ATP-dependent AMP-binding enzyme family.</text>
</comment>
<keyword evidence="3" id="KW-0276">Fatty acid metabolism</keyword>
<sequence>MLAASHSAGPRFTPDSDRLRGIPTGAYTLVDLVQSHSAAHGEERALTFLLNGVDEAGSLTYAELDREARSIAAWLQSQALEGERALLLFPSGLEFVTAFLGCLYARVIPVPVNPPRLNRKAHRLRSIVEDAGVAVALTTMRMQERMTPVLAEAGMNTLRIVSMDARPADMGRCWQPPHLHGDSLAFLQYTSGSTSHPKGVMVSHGNLLANHRMMQEAFGQTGETRIVTWLPLFHDMGLIGNVLQALYLGTECTIMPPEVFLMKPVCWLQAMSQRRATFSGAPNFAYELCAQKVTEEQRRGLDLSGWETAFCGAEPVHHTTMERFATAFASCGFGRQALYPCYGLAEATLFVSGAGKFAGARSARFSKSELENRRVVEVTGSDSLVPSRMLVSCGHTWEQQEVVIVDPDSGVRCAQGEVGEIWISGPHVAQGYWSGGGRTTHAFDALLPDMEGTRFLRTGDLGFIHHGGLYISGRIKDLIIIAGRNHDPADIEHTVGSSHVSIRSSGCAAFQTEVEEETKLVIAVELERTIEGSPGNSVAAAQDGDIASALHDIVKNIREAVSALHDLSVHEVVLLRPAALPKTSSGKIQRHAAKAAWMERTLKLWQPRK</sequence>
<proteinExistence type="inferred from homology"/>
<dbReference type="OrthoDB" id="9762242at2"/>
<protein>
    <submittedName>
        <fullName evidence="7">Acyl-CoA synthetase (AMP-forming)/AMP-acid ligase II</fullName>
    </submittedName>
</protein>
<dbReference type="Pfam" id="PF00501">
    <property type="entry name" value="AMP-binding"/>
    <property type="match status" value="1"/>
</dbReference>
<evidence type="ECO:0000256" key="1">
    <source>
        <dbReference type="ARBA" id="ARBA00006432"/>
    </source>
</evidence>
<dbReference type="PANTHER" id="PTHR22754">
    <property type="entry name" value="DISCO-INTERACTING PROTEIN 2 DIP2 -RELATED"/>
    <property type="match status" value="1"/>
</dbReference>
<dbReference type="SUPFAM" id="SSF56801">
    <property type="entry name" value="Acetyl-CoA synthetase-like"/>
    <property type="match status" value="1"/>
</dbReference>
<dbReference type="EMBL" id="QNRR01000001">
    <property type="protein sequence ID" value="RBP47421.1"/>
    <property type="molecule type" value="Genomic_DNA"/>
</dbReference>
<dbReference type="RefSeq" id="WP_113957147.1">
    <property type="nucleotide sequence ID" value="NZ_QNRR01000001.1"/>
</dbReference>
<evidence type="ECO:0000313" key="8">
    <source>
        <dbReference type="Proteomes" id="UP000253426"/>
    </source>
</evidence>
<organism evidence="7 8">
    <name type="scientific">Roseimicrobium gellanilyticum</name>
    <dbReference type="NCBI Taxonomy" id="748857"/>
    <lineage>
        <taxon>Bacteria</taxon>
        <taxon>Pseudomonadati</taxon>
        <taxon>Verrucomicrobiota</taxon>
        <taxon>Verrucomicrobiia</taxon>
        <taxon>Verrucomicrobiales</taxon>
        <taxon>Verrucomicrobiaceae</taxon>
        <taxon>Roseimicrobium</taxon>
    </lineage>
</organism>
<dbReference type="InterPro" id="IPR045851">
    <property type="entry name" value="AMP-bd_C_sf"/>
</dbReference>
<dbReference type="CDD" id="cd05931">
    <property type="entry name" value="FAAL"/>
    <property type="match status" value="1"/>
</dbReference>
<feature type="domain" description="AMP-binding enzyme C-terminal" evidence="6">
    <location>
        <begin position="477"/>
        <end position="604"/>
    </location>
</feature>
<dbReference type="InterPro" id="IPR040097">
    <property type="entry name" value="FAAL/FAAC"/>
</dbReference>
<dbReference type="FunFam" id="3.40.50.12780:FF:000013">
    <property type="entry name" value="Long-chain-fatty-acid--AMP ligase FadD32"/>
    <property type="match status" value="1"/>
</dbReference>
<dbReference type="GO" id="GO:0071766">
    <property type="term" value="P:Actinobacterium-type cell wall biogenesis"/>
    <property type="evidence" value="ECO:0007669"/>
    <property type="project" value="UniProtKB-ARBA"/>
</dbReference>
<dbReference type="Gene3D" id="3.30.300.30">
    <property type="match status" value="1"/>
</dbReference>
<dbReference type="InterPro" id="IPR025110">
    <property type="entry name" value="AMP-bd_C"/>
</dbReference>
<dbReference type="PANTHER" id="PTHR22754:SF32">
    <property type="entry name" value="DISCO-INTERACTING PROTEIN 2"/>
    <property type="match status" value="1"/>
</dbReference>
<dbReference type="GO" id="GO:0006633">
    <property type="term" value="P:fatty acid biosynthetic process"/>
    <property type="evidence" value="ECO:0007669"/>
    <property type="project" value="TreeGrafter"/>
</dbReference>
<evidence type="ECO:0000259" key="5">
    <source>
        <dbReference type="Pfam" id="PF00501"/>
    </source>
</evidence>
<dbReference type="Gene3D" id="3.40.50.12780">
    <property type="entry name" value="N-terminal domain of ligase-like"/>
    <property type="match status" value="1"/>
</dbReference>
<gene>
    <name evidence="7" type="ORF">DES53_101218</name>
</gene>
<dbReference type="GO" id="GO:0070566">
    <property type="term" value="F:adenylyltransferase activity"/>
    <property type="evidence" value="ECO:0007669"/>
    <property type="project" value="TreeGrafter"/>
</dbReference>
<dbReference type="InterPro" id="IPR000873">
    <property type="entry name" value="AMP-dep_synth/lig_dom"/>
</dbReference>
<dbReference type="AlphaFoldDB" id="A0A366HT10"/>
<keyword evidence="8" id="KW-1185">Reference proteome</keyword>
<dbReference type="InterPro" id="IPR020845">
    <property type="entry name" value="AMP-binding_CS"/>
</dbReference>
<dbReference type="Proteomes" id="UP000253426">
    <property type="component" value="Unassembled WGS sequence"/>
</dbReference>